<proteinExistence type="predicted"/>
<gene>
    <name evidence="1" type="ORF">ARMSODRAFT_895560</name>
</gene>
<dbReference type="STRING" id="1076256.A0A2H3AV52"/>
<accession>A0A2H3AV52</accession>
<dbReference type="EMBL" id="KZ293465">
    <property type="protein sequence ID" value="PBK62601.1"/>
    <property type="molecule type" value="Genomic_DNA"/>
</dbReference>
<protein>
    <submittedName>
        <fullName evidence="1">Uncharacterized protein</fullName>
    </submittedName>
</protein>
<dbReference type="Proteomes" id="UP000218334">
    <property type="component" value="Unassembled WGS sequence"/>
</dbReference>
<evidence type="ECO:0000313" key="2">
    <source>
        <dbReference type="Proteomes" id="UP000218334"/>
    </source>
</evidence>
<name>A0A2H3AV52_9AGAR</name>
<sequence>MKAANLRRYLNKPECPQHVREFKCLLDKALPPKDQREVKFEADPPTLTQTSHAYYTYRNVTYSRASTHLGGSLVCYYPHSASSELHVGSIQDIRSEHGQVVFKIQRQEPLPSSKYDPFQRYPDFPATTFSSRMVDGTLDSVHPKLVRSHVARYKFSDERAIILDLCRVSAYVLLFYLI</sequence>
<organism evidence="1 2">
    <name type="scientific">Armillaria solidipes</name>
    <dbReference type="NCBI Taxonomy" id="1076256"/>
    <lineage>
        <taxon>Eukaryota</taxon>
        <taxon>Fungi</taxon>
        <taxon>Dikarya</taxon>
        <taxon>Basidiomycota</taxon>
        <taxon>Agaricomycotina</taxon>
        <taxon>Agaricomycetes</taxon>
        <taxon>Agaricomycetidae</taxon>
        <taxon>Agaricales</taxon>
        <taxon>Marasmiineae</taxon>
        <taxon>Physalacriaceae</taxon>
        <taxon>Armillaria</taxon>
    </lineage>
</organism>
<evidence type="ECO:0000313" key="1">
    <source>
        <dbReference type="EMBL" id="PBK62601.1"/>
    </source>
</evidence>
<reference evidence="2" key="1">
    <citation type="journal article" date="2017" name="Nat. Ecol. Evol.">
        <title>Genome expansion and lineage-specific genetic innovations in the forest pathogenic fungi Armillaria.</title>
        <authorList>
            <person name="Sipos G."/>
            <person name="Prasanna A.N."/>
            <person name="Walter M.C."/>
            <person name="O'Connor E."/>
            <person name="Balint B."/>
            <person name="Krizsan K."/>
            <person name="Kiss B."/>
            <person name="Hess J."/>
            <person name="Varga T."/>
            <person name="Slot J."/>
            <person name="Riley R."/>
            <person name="Boka B."/>
            <person name="Rigling D."/>
            <person name="Barry K."/>
            <person name="Lee J."/>
            <person name="Mihaltcheva S."/>
            <person name="LaButti K."/>
            <person name="Lipzen A."/>
            <person name="Waldron R."/>
            <person name="Moloney N.M."/>
            <person name="Sperisen C."/>
            <person name="Kredics L."/>
            <person name="Vagvoelgyi C."/>
            <person name="Patrignani A."/>
            <person name="Fitzpatrick D."/>
            <person name="Nagy I."/>
            <person name="Doyle S."/>
            <person name="Anderson J.B."/>
            <person name="Grigoriev I.V."/>
            <person name="Gueldener U."/>
            <person name="Muensterkoetter M."/>
            <person name="Nagy L.G."/>
        </authorList>
    </citation>
    <scope>NUCLEOTIDE SEQUENCE [LARGE SCALE GENOMIC DNA]</scope>
    <source>
        <strain evidence="2">28-4</strain>
    </source>
</reference>
<dbReference type="AlphaFoldDB" id="A0A2H3AV52"/>
<keyword evidence="2" id="KW-1185">Reference proteome</keyword>